<sequence length="108" mass="12121">MRSVWVIGQYRSVSVEYLSVSVEVSVSIGQYHQPVSVSVGQYLSVSSHARSSIGPYHQYRSVSVSICQYRSVSVCIDAIGKKGQQRTYLPRKLKSFDVVLLLHKETLI</sequence>
<organism evidence="1 2">
    <name type="scientific">Solea senegalensis</name>
    <name type="common">Senegalese sole</name>
    <dbReference type="NCBI Taxonomy" id="28829"/>
    <lineage>
        <taxon>Eukaryota</taxon>
        <taxon>Metazoa</taxon>
        <taxon>Chordata</taxon>
        <taxon>Craniata</taxon>
        <taxon>Vertebrata</taxon>
        <taxon>Euteleostomi</taxon>
        <taxon>Actinopterygii</taxon>
        <taxon>Neopterygii</taxon>
        <taxon>Teleostei</taxon>
        <taxon>Neoteleostei</taxon>
        <taxon>Acanthomorphata</taxon>
        <taxon>Carangaria</taxon>
        <taxon>Pleuronectiformes</taxon>
        <taxon>Pleuronectoidei</taxon>
        <taxon>Soleidae</taxon>
        <taxon>Solea</taxon>
    </lineage>
</organism>
<comment type="caution">
    <text evidence="1">The sequence shown here is derived from an EMBL/GenBank/DDBJ whole genome shotgun (WGS) entry which is preliminary data.</text>
</comment>
<dbReference type="Proteomes" id="UP000693946">
    <property type="component" value="Linkage Group LG18"/>
</dbReference>
<proteinExistence type="predicted"/>
<gene>
    <name evidence="1" type="ORF">JOB18_030648</name>
</gene>
<dbReference type="AlphaFoldDB" id="A0AAV6RP92"/>
<accession>A0AAV6RP92</accession>
<evidence type="ECO:0000313" key="1">
    <source>
        <dbReference type="EMBL" id="KAG7507303.1"/>
    </source>
</evidence>
<protein>
    <submittedName>
        <fullName evidence="1">Uncharacterized protein</fullName>
    </submittedName>
</protein>
<keyword evidence="2" id="KW-1185">Reference proteome</keyword>
<reference evidence="1 2" key="1">
    <citation type="journal article" date="2021" name="Sci. Rep.">
        <title>Chromosome anchoring in Senegalese sole (Solea senegalensis) reveals sex-associated markers and genome rearrangements in flatfish.</title>
        <authorList>
            <person name="Guerrero-Cozar I."/>
            <person name="Gomez-Garrido J."/>
            <person name="Berbel C."/>
            <person name="Martinez-Blanch J.F."/>
            <person name="Alioto T."/>
            <person name="Claros M.G."/>
            <person name="Gagnaire P.A."/>
            <person name="Manchado M."/>
        </authorList>
    </citation>
    <scope>NUCLEOTIDE SEQUENCE [LARGE SCALE GENOMIC DNA]</scope>
    <source>
        <strain evidence="1">Sse05_10M</strain>
    </source>
</reference>
<name>A0AAV6RP92_SOLSE</name>
<evidence type="ECO:0000313" key="2">
    <source>
        <dbReference type="Proteomes" id="UP000693946"/>
    </source>
</evidence>
<dbReference type="EMBL" id="JAGKHQ010000010">
    <property type="protein sequence ID" value="KAG7507303.1"/>
    <property type="molecule type" value="Genomic_DNA"/>
</dbReference>